<dbReference type="GO" id="GO:0010038">
    <property type="term" value="P:response to metal ion"/>
    <property type="evidence" value="ECO:0007669"/>
    <property type="project" value="InterPro"/>
</dbReference>
<dbReference type="InterPro" id="IPR015867">
    <property type="entry name" value="N-reg_PII/ATP_PRibTrfase_C"/>
</dbReference>
<dbReference type="Gene3D" id="3.30.70.120">
    <property type="match status" value="1"/>
</dbReference>
<protein>
    <submittedName>
        <fullName evidence="2">Divalent-cation tolerance protein CutA</fullName>
    </submittedName>
</protein>
<accession>A0A5B8XE38</accession>
<organism evidence="2 3">
    <name type="scientific">Candidatus Deianiraea vastatrix</name>
    <dbReference type="NCBI Taxonomy" id="2163644"/>
    <lineage>
        <taxon>Bacteria</taxon>
        <taxon>Pseudomonadati</taxon>
        <taxon>Pseudomonadota</taxon>
        <taxon>Alphaproteobacteria</taxon>
        <taxon>Rickettsiales</taxon>
        <taxon>Candidatus Deianiraeaceae</taxon>
        <taxon>Candidatus Deianiraea</taxon>
    </lineage>
</organism>
<dbReference type="SUPFAM" id="SSF54913">
    <property type="entry name" value="GlnB-like"/>
    <property type="match status" value="1"/>
</dbReference>
<proteinExistence type="inferred from homology"/>
<sequence length="104" mass="11931">MEIIVIKTTANNKETANTVAEKIINLKLAACVQISEIASYYTWKSNVVNEKEYQISIKTISHNFEKIANVIKQNINYDIPQIIAESVKYVDKSYEKWVLDNCVC</sequence>
<dbReference type="RefSeq" id="WP_146820873.1">
    <property type="nucleotide sequence ID" value="NZ_CP029077.1"/>
</dbReference>
<dbReference type="PANTHER" id="PTHR23419:SF8">
    <property type="entry name" value="FI09726P"/>
    <property type="match status" value="1"/>
</dbReference>
<gene>
    <name evidence="2" type="ORF">Deia_00822</name>
</gene>
<dbReference type="Pfam" id="PF03091">
    <property type="entry name" value="CutA1"/>
    <property type="match status" value="1"/>
</dbReference>
<dbReference type="AlphaFoldDB" id="A0A5B8XE38"/>
<dbReference type="InterPro" id="IPR011322">
    <property type="entry name" value="N-reg_PII-like_a/b"/>
</dbReference>
<reference evidence="2 3" key="1">
    <citation type="journal article" date="2019" name="ISME J.">
        <title>Deianiraea, an extracellular bacterium associated with the ciliate Paramecium, suggests an alternative scenario for the evolution of Rickettsiales.</title>
        <authorList>
            <person name="Castelli M."/>
            <person name="Sabaneyeva E."/>
            <person name="Lanzoni O."/>
            <person name="Lebedeva N."/>
            <person name="Floriano A.M."/>
            <person name="Gaiarsa S."/>
            <person name="Benken K."/>
            <person name="Modeo L."/>
            <person name="Bandi C."/>
            <person name="Potekhin A."/>
            <person name="Sassera D."/>
            <person name="Petroni G."/>
        </authorList>
    </citation>
    <scope>NUCLEOTIDE SEQUENCE [LARGE SCALE GENOMIC DNA]</scope>
    <source>
        <strain evidence="2">CyL4-1</strain>
    </source>
</reference>
<dbReference type="InterPro" id="IPR004323">
    <property type="entry name" value="Ion_tolerance_CutA"/>
</dbReference>
<evidence type="ECO:0000313" key="3">
    <source>
        <dbReference type="Proteomes" id="UP000321934"/>
    </source>
</evidence>
<comment type="similarity">
    <text evidence="1">Belongs to the CutA family.</text>
</comment>
<dbReference type="EMBL" id="CP029077">
    <property type="protein sequence ID" value="QED23609.1"/>
    <property type="molecule type" value="Genomic_DNA"/>
</dbReference>
<name>A0A5B8XE38_9RICK</name>
<evidence type="ECO:0000256" key="1">
    <source>
        <dbReference type="ARBA" id="ARBA00010169"/>
    </source>
</evidence>
<keyword evidence="3" id="KW-1185">Reference proteome</keyword>
<evidence type="ECO:0000313" key="2">
    <source>
        <dbReference type="EMBL" id="QED23609.1"/>
    </source>
</evidence>
<dbReference type="OrthoDB" id="37622at2"/>
<dbReference type="Proteomes" id="UP000321934">
    <property type="component" value="Chromosome"/>
</dbReference>
<dbReference type="GO" id="GO:0005507">
    <property type="term" value="F:copper ion binding"/>
    <property type="evidence" value="ECO:0007669"/>
    <property type="project" value="TreeGrafter"/>
</dbReference>
<dbReference type="PANTHER" id="PTHR23419">
    <property type="entry name" value="DIVALENT CATION TOLERANCE CUTA-RELATED"/>
    <property type="match status" value="1"/>
</dbReference>